<proteinExistence type="predicted"/>
<keyword evidence="13" id="KW-0325">Glycoprotein</keyword>
<gene>
    <name evidence="18" type="ORF">SNE40_023299</name>
</gene>
<dbReference type="Proteomes" id="UP001347796">
    <property type="component" value="Unassembled WGS sequence"/>
</dbReference>
<dbReference type="EC" id="2.7.10.1" evidence="2"/>
<dbReference type="SUPFAM" id="SSF52058">
    <property type="entry name" value="L domain-like"/>
    <property type="match status" value="1"/>
</dbReference>
<feature type="domain" description="Furin-like cysteine-rich" evidence="16">
    <location>
        <begin position="197"/>
        <end position="293"/>
    </location>
</feature>
<protein>
    <recommendedName>
        <fullName evidence="2">receptor protein-tyrosine kinase</fullName>
        <ecNumber evidence="2">2.7.10.1</ecNumber>
    </recommendedName>
</protein>
<name>A0AAN8GGA6_PATCE</name>
<dbReference type="SMART" id="SM00261">
    <property type="entry name" value="FU"/>
    <property type="match status" value="1"/>
</dbReference>
<evidence type="ECO:0000259" key="17">
    <source>
        <dbReference type="Pfam" id="PF01030"/>
    </source>
</evidence>
<dbReference type="Gene3D" id="2.10.220.10">
    <property type="entry name" value="Hormone Receptor, Insulin-like Growth Factor Receptor 1, Chain A, domain 2"/>
    <property type="match status" value="1"/>
</dbReference>
<dbReference type="Pfam" id="PF00757">
    <property type="entry name" value="Furin-like"/>
    <property type="match status" value="1"/>
</dbReference>
<feature type="chain" id="PRO_5042928349" description="receptor protein-tyrosine kinase" evidence="15">
    <location>
        <begin position="25"/>
        <end position="298"/>
    </location>
</feature>
<dbReference type="Pfam" id="PF01030">
    <property type="entry name" value="Recep_L_domain"/>
    <property type="match status" value="1"/>
</dbReference>
<evidence type="ECO:0000256" key="11">
    <source>
        <dbReference type="ARBA" id="ARBA00023137"/>
    </source>
</evidence>
<evidence type="ECO:0000256" key="9">
    <source>
        <dbReference type="ARBA" id="ARBA00022989"/>
    </source>
</evidence>
<evidence type="ECO:0000256" key="1">
    <source>
        <dbReference type="ARBA" id="ARBA00004479"/>
    </source>
</evidence>
<evidence type="ECO:0000259" key="16">
    <source>
        <dbReference type="Pfam" id="PF00757"/>
    </source>
</evidence>
<dbReference type="InterPro" id="IPR006211">
    <property type="entry name" value="Furin-like_Cys-rich_dom"/>
</dbReference>
<evidence type="ECO:0000313" key="19">
    <source>
        <dbReference type="Proteomes" id="UP001347796"/>
    </source>
</evidence>
<keyword evidence="5" id="KW-0812">Transmembrane</keyword>
<dbReference type="Gene3D" id="3.80.20.20">
    <property type="entry name" value="Receptor L-domain"/>
    <property type="match status" value="1"/>
</dbReference>
<keyword evidence="15" id="KW-0732">Signal</keyword>
<evidence type="ECO:0000256" key="12">
    <source>
        <dbReference type="ARBA" id="ARBA00023170"/>
    </source>
</evidence>
<evidence type="ECO:0000256" key="13">
    <source>
        <dbReference type="ARBA" id="ARBA00023180"/>
    </source>
</evidence>
<dbReference type="EMBL" id="JAZGQO010000021">
    <property type="protein sequence ID" value="KAK6166659.1"/>
    <property type="molecule type" value="Genomic_DNA"/>
</dbReference>
<evidence type="ECO:0000256" key="6">
    <source>
        <dbReference type="ARBA" id="ARBA00022741"/>
    </source>
</evidence>
<evidence type="ECO:0000256" key="14">
    <source>
        <dbReference type="ARBA" id="ARBA00051243"/>
    </source>
</evidence>
<evidence type="ECO:0000256" key="10">
    <source>
        <dbReference type="ARBA" id="ARBA00023136"/>
    </source>
</evidence>
<evidence type="ECO:0000256" key="2">
    <source>
        <dbReference type="ARBA" id="ARBA00011902"/>
    </source>
</evidence>
<comment type="caution">
    <text evidence="18">The sequence shown here is derived from an EMBL/GenBank/DDBJ whole genome shotgun (WGS) entry which is preliminary data.</text>
</comment>
<evidence type="ECO:0000256" key="3">
    <source>
        <dbReference type="ARBA" id="ARBA00022553"/>
    </source>
</evidence>
<dbReference type="GO" id="GO:0005524">
    <property type="term" value="F:ATP binding"/>
    <property type="evidence" value="ECO:0007669"/>
    <property type="project" value="UniProtKB-KW"/>
</dbReference>
<evidence type="ECO:0000313" key="18">
    <source>
        <dbReference type="EMBL" id="KAK6166659.1"/>
    </source>
</evidence>
<evidence type="ECO:0000256" key="5">
    <source>
        <dbReference type="ARBA" id="ARBA00022692"/>
    </source>
</evidence>
<organism evidence="18 19">
    <name type="scientific">Patella caerulea</name>
    <name type="common">Rayed Mediterranean limpet</name>
    <dbReference type="NCBI Taxonomy" id="87958"/>
    <lineage>
        <taxon>Eukaryota</taxon>
        <taxon>Metazoa</taxon>
        <taxon>Spiralia</taxon>
        <taxon>Lophotrochozoa</taxon>
        <taxon>Mollusca</taxon>
        <taxon>Gastropoda</taxon>
        <taxon>Patellogastropoda</taxon>
        <taxon>Patelloidea</taxon>
        <taxon>Patellidae</taxon>
        <taxon>Patella</taxon>
    </lineage>
</organism>
<dbReference type="InterPro" id="IPR009030">
    <property type="entry name" value="Growth_fac_rcpt_cys_sf"/>
</dbReference>
<reference evidence="18 19" key="1">
    <citation type="submission" date="2024-01" db="EMBL/GenBank/DDBJ databases">
        <title>The genome of the rayed Mediterranean limpet Patella caerulea (Linnaeus, 1758).</title>
        <authorList>
            <person name="Anh-Thu Weber A."/>
            <person name="Halstead-Nussloch G."/>
        </authorList>
    </citation>
    <scope>NUCLEOTIDE SEQUENCE [LARGE SCALE GENOMIC DNA]</scope>
    <source>
        <strain evidence="18">AATW-2023a</strain>
        <tissue evidence="18">Whole specimen</tissue>
    </source>
</reference>
<comment type="subcellular location">
    <subcellularLocation>
        <location evidence="1">Membrane</location>
        <topology evidence="1">Single-pass type I membrane protein</topology>
    </subcellularLocation>
</comment>
<keyword evidence="3" id="KW-0597">Phosphoprotein</keyword>
<dbReference type="CDD" id="cd00064">
    <property type="entry name" value="FU"/>
    <property type="match status" value="1"/>
</dbReference>
<evidence type="ECO:0000256" key="4">
    <source>
        <dbReference type="ARBA" id="ARBA00022679"/>
    </source>
</evidence>
<feature type="signal peptide" evidence="15">
    <location>
        <begin position="1"/>
        <end position="24"/>
    </location>
</feature>
<dbReference type="InterPro" id="IPR036941">
    <property type="entry name" value="Rcpt_L-dom_sf"/>
</dbReference>
<evidence type="ECO:0000256" key="7">
    <source>
        <dbReference type="ARBA" id="ARBA00022777"/>
    </source>
</evidence>
<sequence>MAYWNRNNLLLLMILFFRLTILSSTRLERECLGTTNGFTISGNFSTHYKNLRSRYENCNIVLGNLEVTNLMDRTINYDLSFLQDIRMVTGYVLIGLLSDVRILHLPNLEIIRVDLPFKLFDQEYGLVVALTSRNFVRGLKELHLPALKEISRGKALFVENPLLCYVNTIPWNDITFGQQASVDILKHGVAPQDQCGNCSMLCERDGRGVRRCWGPEVDQCHTGILFRCQEECLTWCFNPRAFGCCHLQCAVGCYGPSDTECLTCKYFRYGGRCVPECPEGYYDIGQECIIKEKILATN</sequence>
<dbReference type="InterPro" id="IPR000494">
    <property type="entry name" value="Rcpt_L-dom"/>
</dbReference>
<keyword evidence="6" id="KW-0547">Nucleotide-binding</keyword>
<keyword evidence="9" id="KW-1133">Transmembrane helix</keyword>
<dbReference type="GO" id="GO:0004714">
    <property type="term" value="F:transmembrane receptor protein tyrosine kinase activity"/>
    <property type="evidence" value="ECO:0007669"/>
    <property type="project" value="UniProtKB-EC"/>
</dbReference>
<keyword evidence="19" id="KW-1185">Reference proteome</keyword>
<dbReference type="GO" id="GO:0016020">
    <property type="term" value="C:membrane"/>
    <property type="evidence" value="ECO:0007669"/>
    <property type="project" value="UniProtKB-SubCell"/>
</dbReference>
<keyword evidence="12" id="KW-0675">Receptor</keyword>
<keyword evidence="11" id="KW-0829">Tyrosine-protein kinase</keyword>
<evidence type="ECO:0000256" key="15">
    <source>
        <dbReference type="SAM" id="SignalP"/>
    </source>
</evidence>
<keyword evidence="4" id="KW-0808">Transferase</keyword>
<dbReference type="AlphaFoldDB" id="A0AAN8GGA6"/>
<dbReference type="InterPro" id="IPR006212">
    <property type="entry name" value="Furin_repeat"/>
</dbReference>
<dbReference type="SUPFAM" id="SSF57184">
    <property type="entry name" value="Growth factor receptor domain"/>
    <property type="match status" value="1"/>
</dbReference>
<evidence type="ECO:0000256" key="8">
    <source>
        <dbReference type="ARBA" id="ARBA00022840"/>
    </source>
</evidence>
<keyword evidence="7" id="KW-0418">Kinase</keyword>
<keyword evidence="10" id="KW-0472">Membrane</keyword>
<comment type="catalytic activity">
    <reaction evidence="14">
        <text>L-tyrosyl-[protein] + ATP = O-phospho-L-tyrosyl-[protein] + ADP + H(+)</text>
        <dbReference type="Rhea" id="RHEA:10596"/>
        <dbReference type="Rhea" id="RHEA-COMP:10136"/>
        <dbReference type="Rhea" id="RHEA-COMP:20101"/>
        <dbReference type="ChEBI" id="CHEBI:15378"/>
        <dbReference type="ChEBI" id="CHEBI:30616"/>
        <dbReference type="ChEBI" id="CHEBI:46858"/>
        <dbReference type="ChEBI" id="CHEBI:61978"/>
        <dbReference type="ChEBI" id="CHEBI:456216"/>
        <dbReference type="EC" id="2.7.10.1"/>
    </reaction>
</comment>
<feature type="domain" description="Receptor L-domain" evidence="17">
    <location>
        <begin position="57"/>
        <end position="174"/>
    </location>
</feature>
<keyword evidence="8" id="KW-0067">ATP-binding</keyword>
<accession>A0AAN8GGA6</accession>